<dbReference type="Pfam" id="PF02899">
    <property type="entry name" value="Phage_int_SAM_1"/>
    <property type="match status" value="1"/>
</dbReference>
<sequence length="326" mass="38567">MNISLKQGYDMFIFDRETYCKEKTIQNYKNTLSYFFKFMEQDRGCSISEIPLDSVSTMDVKKYVVSLRSKNKLEDHPFKPTVDHPITKRSIKTYSVDVRTFFHFLYDNEYIEKDIMKGFKIIKPEKKLVLPLFQGEVDMIDHLFNQKTYRGLRNYCIVHLMIDEGLRSGDIVNLTTRSVNFDENYVIVLDGKGDKDRIVPLAKRLRQPLYKYLTFHRPYTSEHDFLFCSLNDPEEPFTLDAMKSLFARIKRETDLKRLKPHLLRHTFATSFILGGGDLESLRLYLGHVSIETTQQYLHLANLYSRMGSDIYKLDGIFFRSYYSRFT</sequence>
<evidence type="ECO:0000256" key="5">
    <source>
        <dbReference type="ARBA" id="ARBA00023172"/>
    </source>
</evidence>
<keyword evidence="4 6" id="KW-0238">DNA-binding</keyword>
<proteinExistence type="inferred from homology"/>
<evidence type="ECO:0000313" key="14">
    <source>
        <dbReference type="Proteomes" id="UP000284644"/>
    </source>
</evidence>
<dbReference type="EMBL" id="CYZD01000021">
    <property type="protein sequence ID" value="CUO73338.1"/>
    <property type="molecule type" value="Genomic_DNA"/>
</dbReference>
<evidence type="ECO:0000259" key="7">
    <source>
        <dbReference type="PROSITE" id="PS51898"/>
    </source>
</evidence>
<evidence type="ECO:0000313" key="10">
    <source>
        <dbReference type="EMBL" id="CUP88576.1"/>
    </source>
</evidence>
<name>A0A174HJL3_9FIRM</name>
<dbReference type="AlphaFoldDB" id="A0A174HJL3"/>
<evidence type="ECO:0000313" key="13">
    <source>
        <dbReference type="Proteomes" id="UP000095413"/>
    </source>
</evidence>
<evidence type="ECO:0000313" key="9">
    <source>
        <dbReference type="EMBL" id="CUO73338.1"/>
    </source>
</evidence>
<dbReference type="GO" id="GO:0006310">
    <property type="term" value="P:DNA recombination"/>
    <property type="evidence" value="ECO:0007669"/>
    <property type="project" value="UniProtKB-KW"/>
</dbReference>
<dbReference type="PROSITE" id="PS51900">
    <property type="entry name" value="CB"/>
    <property type="match status" value="1"/>
</dbReference>
<dbReference type="Proteomes" id="UP000095413">
    <property type="component" value="Unassembled WGS sequence"/>
</dbReference>
<dbReference type="Pfam" id="PF00589">
    <property type="entry name" value="Phage_integrase"/>
    <property type="match status" value="1"/>
</dbReference>
<dbReference type="GO" id="GO:0015074">
    <property type="term" value="P:DNA integration"/>
    <property type="evidence" value="ECO:0007669"/>
    <property type="project" value="UniProtKB-KW"/>
</dbReference>
<dbReference type="EMBL" id="QSJW01000006">
    <property type="protein sequence ID" value="RHE11923.1"/>
    <property type="molecule type" value="Genomic_DNA"/>
</dbReference>
<dbReference type="InterPro" id="IPR050090">
    <property type="entry name" value="Tyrosine_recombinase_XerCD"/>
</dbReference>
<feature type="domain" description="Core-binding (CB)" evidence="8">
    <location>
        <begin position="10"/>
        <end position="106"/>
    </location>
</feature>
<evidence type="ECO:0000313" key="11">
    <source>
        <dbReference type="EMBL" id="RHE11923.1"/>
    </source>
</evidence>
<dbReference type="InterPro" id="IPR004107">
    <property type="entry name" value="Integrase_SAM-like_N"/>
</dbReference>
<evidence type="ECO:0000256" key="1">
    <source>
        <dbReference type="ARBA" id="ARBA00003283"/>
    </source>
</evidence>
<dbReference type="PROSITE" id="PS51898">
    <property type="entry name" value="TYR_RECOMBINASE"/>
    <property type="match status" value="1"/>
</dbReference>
<dbReference type="Proteomes" id="UP000095409">
    <property type="component" value="Unassembled WGS sequence"/>
</dbReference>
<organism evidence="9 12">
    <name type="scientific">Blautia obeum</name>
    <dbReference type="NCBI Taxonomy" id="40520"/>
    <lineage>
        <taxon>Bacteria</taxon>
        <taxon>Bacillati</taxon>
        <taxon>Bacillota</taxon>
        <taxon>Clostridia</taxon>
        <taxon>Lachnospirales</taxon>
        <taxon>Lachnospiraceae</taxon>
        <taxon>Blautia</taxon>
    </lineage>
</organism>
<comment type="function">
    <text evidence="1">Site-specific tyrosine recombinase, which acts by catalyzing the cutting and rejoining of the recombining DNA molecules.</text>
</comment>
<reference evidence="11 14" key="2">
    <citation type="submission" date="2018-08" db="EMBL/GenBank/DDBJ databases">
        <title>A genome reference for cultivated species of the human gut microbiota.</title>
        <authorList>
            <person name="Zou Y."/>
            <person name="Xue W."/>
            <person name="Luo G."/>
        </authorList>
    </citation>
    <scope>NUCLEOTIDE SEQUENCE [LARGE SCALE GENOMIC DNA]</scope>
    <source>
        <strain evidence="11 14">AM29-25AC</strain>
    </source>
</reference>
<comment type="similarity">
    <text evidence="2">Belongs to the 'phage' integrase family.</text>
</comment>
<keyword evidence="3" id="KW-0229">DNA integration</keyword>
<dbReference type="RefSeq" id="WP_055056707.1">
    <property type="nucleotide sequence ID" value="NZ_CYZD01000021.1"/>
</dbReference>
<dbReference type="Gene3D" id="1.10.443.10">
    <property type="entry name" value="Intergrase catalytic core"/>
    <property type="match status" value="1"/>
</dbReference>
<dbReference type="OrthoDB" id="283809at2"/>
<dbReference type="Proteomes" id="UP000284644">
    <property type="component" value="Unassembled WGS sequence"/>
</dbReference>
<accession>A0A174HJL3</accession>
<dbReference type="InterPro" id="IPR002104">
    <property type="entry name" value="Integrase_catalytic"/>
</dbReference>
<evidence type="ECO:0000256" key="6">
    <source>
        <dbReference type="PROSITE-ProRule" id="PRU01248"/>
    </source>
</evidence>
<evidence type="ECO:0000313" key="12">
    <source>
        <dbReference type="Proteomes" id="UP000095409"/>
    </source>
</evidence>
<dbReference type="PANTHER" id="PTHR30349">
    <property type="entry name" value="PHAGE INTEGRASE-RELATED"/>
    <property type="match status" value="1"/>
</dbReference>
<protein>
    <submittedName>
        <fullName evidence="9">Tyrosine recombinase XerC</fullName>
    </submittedName>
</protein>
<feature type="domain" description="Tyr recombinase" evidence="7">
    <location>
        <begin position="127"/>
        <end position="312"/>
    </location>
</feature>
<dbReference type="InterPro" id="IPR013762">
    <property type="entry name" value="Integrase-like_cat_sf"/>
</dbReference>
<dbReference type="InterPro" id="IPR010998">
    <property type="entry name" value="Integrase_recombinase_N"/>
</dbReference>
<dbReference type="InterPro" id="IPR011010">
    <property type="entry name" value="DNA_brk_join_enz"/>
</dbReference>
<dbReference type="InterPro" id="IPR044068">
    <property type="entry name" value="CB"/>
</dbReference>
<evidence type="ECO:0000256" key="4">
    <source>
        <dbReference type="ARBA" id="ARBA00023125"/>
    </source>
</evidence>
<evidence type="ECO:0000256" key="3">
    <source>
        <dbReference type="ARBA" id="ARBA00022908"/>
    </source>
</evidence>
<dbReference type="PANTHER" id="PTHR30349:SF41">
    <property type="entry name" value="INTEGRASE_RECOMBINASE PROTEIN MJ0367-RELATED"/>
    <property type="match status" value="1"/>
</dbReference>
<dbReference type="EMBL" id="CZBA01000020">
    <property type="protein sequence ID" value="CUP88576.1"/>
    <property type="molecule type" value="Genomic_DNA"/>
</dbReference>
<keyword evidence="5" id="KW-0233">DNA recombination</keyword>
<dbReference type="GO" id="GO:0003677">
    <property type="term" value="F:DNA binding"/>
    <property type="evidence" value="ECO:0007669"/>
    <property type="project" value="UniProtKB-UniRule"/>
</dbReference>
<reference evidence="12 13" key="1">
    <citation type="submission" date="2015-09" db="EMBL/GenBank/DDBJ databases">
        <authorList>
            <consortium name="Pathogen Informatics"/>
        </authorList>
    </citation>
    <scope>NUCLEOTIDE SEQUENCE [LARGE SCALE GENOMIC DNA]</scope>
    <source>
        <strain evidence="9 12">2789STDY5608837</strain>
        <strain evidence="10 13">2789STDY5834921</strain>
    </source>
</reference>
<evidence type="ECO:0000256" key="2">
    <source>
        <dbReference type="ARBA" id="ARBA00008857"/>
    </source>
</evidence>
<evidence type="ECO:0000259" key="8">
    <source>
        <dbReference type="PROSITE" id="PS51900"/>
    </source>
</evidence>
<dbReference type="Gene3D" id="1.10.150.130">
    <property type="match status" value="1"/>
</dbReference>
<dbReference type="SUPFAM" id="SSF56349">
    <property type="entry name" value="DNA breaking-rejoining enzymes"/>
    <property type="match status" value="1"/>
</dbReference>
<gene>
    <name evidence="9" type="primary">xerC</name>
    <name evidence="10" type="synonym">xerC_2</name>
    <name evidence="11" type="ORF">DW767_11155</name>
    <name evidence="9" type="ORF">ERS852394_02894</name>
    <name evidence="10" type="ORF">ERS852533_02899</name>
</gene>